<dbReference type="SUPFAM" id="SSF52540">
    <property type="entry name" value="P-loop containing nucleoside triphosphate hydrolases"/>
    <property type="match status" value="1"/>
</dbReference>
<evidence type="ECO:0000313" key="3">
    <source>
        <dbReference type="Proteomes" id="UP001057998"/>
    </source>
</evidence>
<keyword evidence="3" id="KW-1185">Reference proteome</keyword>
<name>A0ABY5GMX7_9GAMM</name>
<evidence type="ECO:0000313" key="2">
    <source>
        <dbReference type="EMBL" id="UTV30516.1"/>
    </source>
</evidence>
<dbReference type="Pfam" id="PF00350">
    <property type="entry name" value="Dynamin_N"/>
    <property type="match status" value="1"/>
</dbReference>
<evidence type="ECO:0000259" key="1">
    <source>
        <dbReference type="Pfam" id="PF00350"/>
    </source>
</evidence>
<dbReference type="RefSeq" id="WP_255391875.1">
    <property type="nucleotide sequence ID" value="NZ_CP101509.1"/>
</dbReference>
<sequence>MTSLTTHQAFYQRTTALAKELAAIESEAKQQEQQLLDRIAKVVRCVDQASAVQAKATSAIARAVQSNLTDIRQVITAWQKKVSSYETGLSFRQKYGDSLLIFVYGKVKAGKSSLGNYMATGRGEPDAAWLDAVAAQLHRPEFFSEEINLAFDEAINHEEGFQIGSQETTSCIQGFQVPGMTWVDSPGLHSTHGENGDLAQKYVESADLIIYPMNSAQPGRQTDLHELESLLKAGKRILLLITRCDTLEYDLDDDTQEMVKTLVMKPEQNRRDQEAHVQNELDKLCANLALKNVDTSALTVSVSFAESQGNSEAAMDASGLNTLFSKLAAVIDSEGMALKKQVPHQNLQAFYRALLEDENELSITRLIQPLHNALSEITAQETQLETLTEQQLVKIQALFAAEVDAQVEQFADSQDLKSLDKALKNWIEQAIDQHYRPKLAQLCQKALDAMADLPQEMNLCEGLSFSDTTRQIEIDITRKRAAVGGGVGSVIGGIVGGMIGGPVGVAIGGTAGSLIGGAGGKLLTSTKTRDVVCGDNREEIKDALLTSGETWIAETLRAHQVHARRNVFTPVRAALTLIYDETLSLQHYIEGQRKDV</sequence>
<dbReference type="InterPro" id="IPR045063">
    <property type="entry name" value="Dynamin_N"/>
</dbReference>
<accession>A0ABY5GMX7</accession>
<dbReference type="EMBL" id="CP101509">
    <property type="protein sequence ID" value="UTV30516.1"/>
    <property type="molecule type" value="Genomic_DNA"/>
</dbReference>
<protein>
    <submittedName>
        <fullName evidence="2">Dynamin family protein</fullName>
    </submittedName>
</protein>
<proteinExistence type="predicted"/>
<reference evidence="2" key="1">
    <citation type="submission" date="2022-07" db="EMBL/GenBank/DDBJ databases">
        <title>Genome sequencing of Photobacterium atrarenae GJH2-4.</title>
        <authorList>
            <person name="Park S.-J."/>
        </authorList>
    </citation>
    <scope>NUCLEOTIDE SEQUENCE</scope>
    <source>
        <strain evidence="2">GJH2-4</strain>
    </source>
</reference>
<feature type="domain" description="Dynamin N-terminal" evidence="1">
    <location>
        <begin position="156"/>
        <end position="241"/>
    </location>
</feature>
<dbReference type="Gene3D" id="3.40.50.300">
    <property type="entry name" value="P-loop containing nucleotide triphosphate hydrolases"/>
    <property type="match status" value="1"/>
</dbReference>
<gene>
    <name evidence="2" type="ORF">NNL38_18260</name>
</gene>
<organism evidence="2 3">
    <name type="scientific">Photobacterium atrarenae</name>
    <dbReference type="NCBI Taxonomy" id="865757"/>
    <lineage>
        <taxon>Bacteria</taxon>
        <taxon>Pseudomonadati</taxon>
        <taxon>Pseudomonadota</taxon>
        <taxon>Gammaproteobacteria</taxon>
        <taxon>Vibrionales</taxon>
        <taxon>Vibrionaceae</taxon>
        <taxon>Photobacterium</taxon>
    </lineage>
</organism>
<dbReference type="Proteomes" id="UP001057998">
    <property type="component" value="Chromosome 2"/>
</dbReference>
<dbReference type="InterPro" id="IPR027417">
    <property type="entry name" value="P-loop_NTPase"/>
</dbReference>